<dbReference type="Gene3D" id="1.10.8.10">
    <property type="entry name" value="DNA helicase RuvA subunit, C-terminal domain"/>
    <property type="match status" value="1"/>
</dbReference>
<dbReference type="SUPFAM" id="SSF54427">
    <property type="entry name" value="NTF2-like"/>
    <property type="match status" value="1"/>
</dbReference>
<evidence type="ECO:0000256" key="4">
    <source>
        <dbReference type="ARBA" id="ARBA00022614"/>
    </source>
</evidence>
<evidence type="ECO:0000313" key="11">
    <source>
        <dbReference type="EMBL" id="RWS05367.1"/>
    </source>
</evidence>
<dbReference type="OrthoDB" id="6506457at2759"/>
<evidence type="ECO:0000256" key="7">
    <source>
        <dbReference type="ARBA" id="ARBA00023242"/>
    </source>
</evidence>
<dbReference type="InterPro" id="IPR015245">
    <property type="entry name" value="Tap_RNA-bd"/>
</dbReference>
<dbReference type="PROSITE" id="PS51450">
    <property type="entry name" value="LRR"/>
    <property type="match status" value="1"/>
</dbReference>
<keyword evidence="7" id="KW-0539">Nucleus</keyword>
<keyword evidence="12" id="KW-1185">Reference proteome</keyword>
<evidence type="ECO:0000259" key="8">
    <source>
        <dbReference type="PROSITE" id="PS50177"/>
    </source>
</evidence>
<dbReference type="PROSITE" id="PS50177">
    <property type="entry name" value="NTF2_DOMAIN"/>
    <property type="match status" value="1"/>
</dbReference>
<dbReference type="InterPro" id="IPR005637">
    <property type="entry name" value="TAP_C_dom"/>
</dbReference>
<evidence type="ECO:0000259" key="9">
    <source>
        <dbReference type="PROSITE" id="PS51281"/>
    </source>
</evidence>
<evidence type="ECO:0000256" key="6">
    <source>
        <dbReference type="ARBA" id="ARBA00022816"/>
    </source>
</evidence>
<dbReference type="SMART" id="SM00804">
    <property type="entry name" value="TAP_C"/>
    <property type="match status" value="1"/>
</dbReference>
<dbReference type="InterPro" id="IPR032710">
    <property type="entry name" value="NTF2-like_dom_sf"/>
</dbReference>
<dbReference type="Proteomes" id="UP000285301">
    <property type="component" value="Unassembled WGS sequence"/>
</dbReference>
<evidence type="ECO:0000256" key="5">
    <source>
        <dbReference type="ARBA" id="ARBA00022737"/>
    </source>
</evidence>
<dbReference type="Pfam" id="PF03943">
    <property type="entry name" value="TAP_C"/>
    <property type="match status" value="1"/>
</dbReference>
<dbReference type="Gene3D" id="3.30.70.330">
    <property type="match status" value="1"/>
</dbReference>
<dbReference type="CDD" id="cd14342">
    <property type="entry name" value="UBA_TAP-C"/>
    <property type="match status" value="1"/>
</dbReference>
<keyword evidence="3" id="KW-0813">Transport</keyword>
<feature type="domain" description="NTF2" evidence="8">
    <location>
        <begin position="343"/>
        <end position="493"/>
    </location>
</feature>
<reference evidence="10" key="2">
    <citation type="submission" date="2018-11" db="EMBL/GenBank/DDBJ databases">
        <title>Trombidioid mite genomics.</title>
        <authorList>
            <person name="Dong X."/>
        </authorList>
    </citation>
    <scope>NUCLEOTIDE SEQUENCE</scope>
    <source>
        <strain evidence="10">UoL-WK</strain>
    </source>
</reference>
<dbReference type="SUPFAM" id="SSF54928">
    <property type="entry name" value="RNA-binding domain, RBD"/>
    <property type="match status" value="1"/>
</dbReference>
<protein>
    <submittedName>
        <fullName evidence="10">Nuclear RNA export factor 1-like protein</fullName>
    </submittedName>
</protein>
<dbReference type="PROSITE" id="PS51281">
    <property type="entry name" value="TAP_C"/>
    <property type="match status" value="1"/>
</dbReference>
<accession>A0A3S3P2L8</accession>
<evidence type="ECO:0000313" key="12">
    <source>
        <dbReference type="Proteomes" id="UP000285301"/>
    </source>
</evidence>
<dbReference type="Pfam" id="PF24048">
    <property type="entry name" value="LRR_NXF1-5"/>
    <property type="match status" value="1"/>
</dbReference>
<name>A0A3S3P2L8_9ACAR</name>
<dbReference type="PANTHER" id="PTHR10662:SF22">
    <property type="entry name" value="NUCLEAR RNA EXPORT FACTOR 1"/>
    <property type="match status" value="1"/>
</dbReference>
<dbReference type="PANTHER" id="PTHR10662">
    <property type="entry name" value="NUCLEAR RNA EXPORT FACTOR"/>
    <property type="match status" value="1"/>
</dbReference>
<evidence type="ECO:0000256" key="3">
    <source>
        <dbReference type="ARBA" id="ARBA00022448"/>
    </source>
</evidence>
<proteinExistence type="inferred from homology"/>
<dbReference type="InterPro" id="IPR030217">
    <property type="entry name" value="NXF_fam"/>
</dbReference>
<gene>
    <name evidence="10" type="ORF">B4U79_07766</name>
    <name evidence="11" type="ORF">B4U79_07990</name>
</gene>
<dbReference type="EMBL" id="NCKU01006115">
    <property type="protein sequence ID" value="RWS03825.1"/>
    <property type="molecule type" value="Genomic_DNA"/>
</dbReference>
<evidence type="ECO:0000256" key="1">
    <source>
        <dbReference type="ARBA" id="ARBA00004642"/>
    </source>
</evidence>
<comment type="caution">
    <text evidence="10">The sequence shown here is derived from an EMBL/GenBank/DDBJ whole genome shotgun (WGS) entry which is preliminary data.</text>
</comment>
<dbReference type="GO" id="GO:0016973">
    <property type="term" value="P:poly(A)+ mRNA export from nucleus"/>
    <property type="evidence" value="ECO:0007669"/>
    <property type="project" value="TreeGrafter"/>
</dbReference>
<dbReference type="GO" id="GO:0005654">
    <property type="term" value="C:nucleoplasm"/>
    <property type="evidence" value="ECO:0007669"/>
    <property type="project" value="UniProtKB-SubCell"/>
</dbReference>
<reference evidence="10 12" key="1">
    <citation type="journal article" date="2018" name="Gigascience">
        <title>Genomes of trombidid mites reveal novel predicted allergens and laterally-transferred genes associated with secondary metabolism.</title>
        <authorList>
            <person name="Dong X."/>
            <person name="Chaisiri K."/>
            <person name="Xia D."/>
            <person name="Armstrong S.D."/>
            <person name="Fang Y."/>
            <person name="Donnelly M.J."/>
            <person name="Kadowaki T."/>
            <person name="McGarry J.W."/>
            <person name="Darby A.C."/>
            <person name="Makepeace B.L."/>
        </authorList>
    </citation>
    <scope>NUCLEOTIDE SEQUENCE [LARGE SCALE GENOMIC DNA]</scope>
    <source>
        <strain evidence="10">UoL-WK</strain>
    </source>
</reference>
<dbReference type="EMBL" id="NCKU01004842">
    <property type="protein sequence ID" value="RWS05367.1"/>
    <property type="molecule type" value="Genomic_DNA"/>
</dbReference>
<comment type="similarity">
    <text evidence="2">Belongs to the NXF family.</text>
</comment>
<dbReference type="GO" id="GO:0005737">
    <property type="term" value="C:cytoplasm"/>
    <property type="evidence" value="ECO:0007669"/>
    <property type="project" value="InterPro"/>
</dbReference>
<dbReference type="InterPro" id="IPR018222">
    <property type="entry name" value="Nuclear_transport_factor_2_euk"/>
</dbReference>
<dbReference type="Gene3D" id="3.10.450.50">
    <property type="match status" value="1"/>
</dbReference>
<dbReference type="Gene3D" id="3.80.10.10">
    <property type="entry name" value="Ribonuclease Inhibitor"/>
    <property type="match status" value="1"/>
</dbReference>
<keyword evidence="4" id="KW-0433">Leucine-rich repeat</keyword>
<dbReference type="InterPro" id="IPR001611">
    <property type="entry name" value="Leu-rich_rpt"/>
</dbReference>
<dbReference type="SUPFAM" id="SSF52058">
    <property type="entry name" value="L domain-like"/>
    <property type="match status" value="1"/>
</dbReference>
<dbReference type="InterPro" id="IPR002075">
    <property type="entry name" value="NTF2_dom"/>
</dbReference>
<dbReference type="STRING" id="1965070.A0A3S3P2L8"/>
<keyword evidence="5" id="KW-0677">Repeat</keyword>
<dbReference type="Pfam" id="PF09162">
    <property type="entry name" value="Tap-RNA_bind"/>
    <property type="match status" value="1"/>
</dbReference>
<dbReference type="AlphaFoldDB" id="A0A3S3P2L8"/>
<evidence type="ECO:0000256" key="2">
    <source>
        <dbReference type="ARBA" id="ARBA00009285"/>
    </source>
</evidence>
<evidence type="ECO:0000313" key="10">
    <source>
        <dbReference type="EMBL" id="RWS03825.1"/>
    </source>
</evidence>
<organism evidence="10 12">
    <name type="scientific">Dinothrombium tinctorium</name>
    <dbReference type="NCBI Taxonomy" id="1965070"/>
    <lineage>
        <taxon>Eukaryota</taxon>
        <taxon>Metazoa</taxon>
        <taxon>Ecdysozoa</taxon>
        <taxon>Arthropoda</taxon>
        <taxon>Chelicerata</taxon>
        <taxon>Arachnida</taxon>
        <taxon>Acari</taxon>
        <taxon>Acariformes</taxon>
        <taxon>Trombidiformes</taxon>
        <taxon>Prostigmata</taxon>
        <taxon>Anystina</taxon>
        <taxon>Parasitengona</taxon>
        <taxon>Trombidioidea</taxon>
        <taxon>Trombidiidae</taxon>
        <taxon>Dinothrombium</taxon>
    </lineage>
</organism>
<dbReference type="InterPro" id="IPR057125">
    <property type="entry name" value="NXF1/2/3/5-like_LRR"/>
</dbReference>
<dbReference type="InterPro" id="IPR012677">
    <property type="entry name" value="Nucleotide-bd_a/b_plait_sf"/>
</dbReference>
<dbReference type="Pfam" id="PF22602">
    <property type="entry name" value="NXF_NTF2"/>
    <property type="match status" value="1"/>
</dbReference>
<dbReference type="SUPFAM" id="SSF46934">
    <property type="entry name" value="UBA-like"/>
    <property type="match status" value="1"/>
</dbReference>
<keyword evidence="6" id="KW-0509">mRNA transport</keyword>
<comment type="subcellular location">
    <subcellularLocation>
        <location evidence="1">Nucleus</location>
        <location evidence="1">Nucleoplasm</location>
    </subcellularLocation>
</comment>
<dbReference type="InterPro" id="IPR032675">
    <property type="entry name" value="LRR_dom_sf"/>
</dbReference>
<dbReference type="FunFam" id="3.80.10.10:FF:000384">
    <property type="entry name" value="Nuclear RNA export factor 1"/>
    <property type="match status" value="1"/>
</dbReference>
<sequence>MSNERSERFRNQKRPDLRTKFNTGGQFNRNNRFSYNKNQNRGRTVYFNNANNDFRRGGHRNNRVGRYNANRNEDDLENQWYKVTIPHGCKSTKDFLLNSLQSMCEKPFVPFNYHNDGQSVVFYVMGQDTSESLKACSRRITNPNGFKYTIISSRAPFPSTQLDSSTINHLKEAMSRRYDGNRKILDISKFRADSYLLEQGLFIPLNRTNMLIAIIRIIKENIPDLISLNIADNKLSILEPFKSITDTCKLLKAVDLSNNQIRHMSEIENLKGLELEQLLLRGNPCASSYKDHTSYISSVRAVFPKILKLDNEDLPPPIGFDVGESSKLVSSLGSHIPPETNEFVVGFINQYFAIYDSDDRQPLLEAYHDQALFSFTISSNKNQVYFPSHMFQESRNLLKVRDANSKCKLLQQGKANIVSTLCGFPKTKHELDSFLIDVYLCSQNLINIVINGVYREISKKNGVQTRAFCRSFLIIPNLIINDLLFLTNATVEQIQKYGKSSMETPATNKMEEQPITMTVNGDTPTSNSMYMNKANMVKKFSEATGMNEGFSMQCLEEFSYNLETAMDAFHKLNQNGEIPAEAFQA</sequence>
<dbReference type="InterPro" id="IPR009060">
    <property type="entry name" value="UBA-like_sf"/>
</dbReference>
<dbReference type="InterPro" id="IPR035979">
    <property type="entry name" value="RBD_domain_sf"/>
</dbReference>
<feature type="domain" description="TAP-C" evidence="9">
    <location>
        <begin position="531"/>
        <end position="585"/>
    </location>
</feature>
<dbReference type="GO" id="GO:0003723">
    <property type="term" value="F:RNA binding"/>
    <property type="evidence" value="ECO:0007669"/>
    <property type="project" value="InterPro"/>
</dbReference>